<dbReference type="FunFam" id="1.10.472.80:FF:000026">
    <property type="entry name" value="Mitotic check point protein (Bub2)"/>
    <property type="match status" value="1"/>
</dbReference>
<reference evidence="3 4" key="1">
    <citation type="submission" date="2016-05" db="EMBL/GenBank/DDBJ databases">
        <title>A degradative enzymes factory behind the ericoid mycorrhizal symbiosis.</title>
        <authorList>
            <consortium name="DOE Joint Genome Institute"/>
            <person name="Martino E."/>
            <person name="Morin E."/>
            <person name="Grelet G."/>
            <person name="Kuo A."/>
            <person name="Kohler A."/>
            <person name="Daghino S."/>
            <person name="Barry K."/>
            <person name="Choi C."/>
            <person name="Cichocki N."/>
            <person name="Clum A."/>
            <person name="Copeland A."/>
            <person name="Hainaut M."/>
            <person name="Haridas S."/>
            <person name="Labutti K."/>
            <person name="Lindquist E."/>
            <person name="Lipzen A."/>
            <person name="Khouja H.-R."/>
            <person name="Murat C."/>
            <person name="Ohm R."/>
            <person name="Olson A."/>
            <person name="Spatafora J."/>
            <person name="Veneault-Fourrey C."/>
            <person name="Henrissat B."/>
            <person name="Grigoriev I."/>
            <person name="Martin F."/>
            <person name="Perotto S."/>
        </authorList>
    </citation>
    <scope>NUCLEOTIDE SEQUENCE [LARGE SCALE GENOMIC DNA]</scope>
    <source>
        <strain evidence="3 4">UAMH 7357</strain>
    </source>
</reference>
<dbReference type="EMBL" id="KZ613471">
    <property type="protein sequence ID" value="PMD24882.1"/>
    <property type="molecule type" value="Genomic_DNA"/>
</dbReference>
<feature type="compositionally biased region" description="Polar residues" evidence="1">
    <location>
        <begin position="46"/>
        <end position="94"/>
    </location>
</feature>
<evidence type="ECO:0000313" key="4">
    <source>
        <dbReference type="Proteomes" id="UP000235672"/>
    </source>
</evidence>
<dbReference type="InterPro" id="IPR000195">
    <property type="entry name" value="Rab-GAP-TBC_dom"/>
</dbReference>
<feature type="region of interest" description="Disordered" evidence="1">
    <location>
        <begin position="46"/>
        <end position="104"/>
    </location>
</feature>
<dbReference type="InterPro" id="IPR035969">
    <property type="entry name" value="Rab-GAP_TBC_sf"/>
</dbReference>
<dbReference type="Pfam" id="PF00566">
    <property type="entry name" value="RabGAP-TBC"/>
    <property type="match status" value="1"/>
</dbReference>
<feature type="region of interest" description="Disordered" evidence="1">
    <location>
        <begin position="1"/>
        <end position="32"/>
    </location>
</feature>
<evidence type="ECO:0000313" key="3">
    <source>
        <dbReference type="EMBL" id="PMD24882.1"/>
    </source>
</evidence>
<dbReference type="PROSITE" id="PS50086">
    <property type="entry name" value="TBC_RABGAP"/>
    <property type="match status" value="1"/>
</dbReference>
<accession>A0A2J6QF45</accession>
<feature type="domain" description="Rab-GAP TBC" evidence="2">
    <location>
        <begin position="147"/>
        <end position="386"/>
    </location>
</feature>
<dbReference type="SMART" id="SM00164">
    <property type="entry name" value="TBC"/>
    <property type="match status" value="1"/>
</dbReference>
<proteinExistence type="predicted"/>
<name>A0A2J6QF45_9HELO</name>
<gene>
    <name evidence="3" type="ORF">NA56DRAFT_699680</name>
</gene>
<dbReference type="AlphaFoldDB" id="A0A2J6QF45"/>
<dbReference type="STRING" id="1745343.A0A2J6QF45"/>
<dbReference type="Gene3D" id="1.10.8.270">
    <property type="entry name" value="putative rabgap domain of human tbc1 domain family member 14 like domains"/>
    <property type="match status" value="2"/>
</dbReference>
<dbReference type="PANTHER" id="PTHR22957">
    <property type="entry name" value="TBC1 DOMAIN FAMILY MEMBER GTPASE-ACTIVATING PROTEIN"/>
    <property type="match status" value="1"/>
</dbReference>
<dbReference type="GO" id="GO:0031030">
    <property type="term" value="P:negative regulation of septation initiation signaling"/>
    <property type="evidence" value="ECO:0007669"/>
    <property type="project" value="TreeGrafter"/>
</dbReference>
<dbReference type="Proteomes" id="UP000235672">
    <property type="component" value="Unassembled WGS sequence"/>
</dbReference>
<evidence type="ECO:0000259" key="2">
    <source>
        <dbReference type="PROSITE" id="PS50086"/>
    </source>
</evidence>
<organism evidence="3 4">
    <name type="scientific">Hyaloscypha hepaticicola</name>
    <dbReference type="NCBI Taxonomy" id="2082293"/>
    <lineage>
        <taxon>Eukaryota</taxon>
        <taxon>Fungi</taxon>
        <taxon>Dikarya</taxon>
        <taxon>Ascomycota</taxon>
        <taxon>Pezizomycotina</taxon>
        <taxon>Leotiomycetes</taxon>
        <taxon>Helotiales</taxon>
        <taxon>Hyaloscyphaceae</taxon>
        <taxon>Hyaloscypha</taxon>
    </lineage>
</organism>
<dbReference type="GO" id="GO:0005096">
    <property type="term" value="F:GTPase activator activity"/>
    <property type="evidence" value="ECO:0007669"/>
    <property type="project" value="TreeGrafter"/>
</dbReference>
<keyword evidence="4" id="KW-1185">Reference proteome</keyword>
<dbReference type="GO" id="GO:0044732">
    <property type="term" value="C:mitotic spindle pole body"/>
    <property type="evidence" value="ECO:0007669"/>
    <property type="project" value="TreeGrafter"/>
</dbReference>
<dbReference type="SUPFAM" id="SSF47923">
    <property type="entry name" value="Ypt/Rab-GAP domain of gyp1p"/>
    <property type="match status" value="3"/>
</dbReference>
<dbReference type="OrthoDB" id="10263206at2759"/>
<dbReference type="PANTHER" id="PTHR22957:SF263">
    <property type="entry name" value="MITOTIC CHECK POINT PROTEIN BUB2"/>
    <property type="match status" value="1"/>
</dbReference>
<protein>
    <submittedName>
        <fullName evidence="3">TBC-domain-containing protein</fullName>
    </submittedName>
</protein>
<dbReference type="Gene3D" id="1.10.472.80">
    <property type="entry name" value="Ypt/Rab-GAP domain of gyp1p, domain 3"/>
    <property type="match status" value="1"/>
</dbReference>
<sequence>MSSSPTKESIPRLGVPPNLTPLHDPPSPGTHRLRRLKSAHVLGQSANQPSLISQQHKQALQRNHSPANTSVVQHSRARSNSDATNMTPGSNAGSASRRPATGKRPILADALSLDKLVRDGPPDGDLLGALESTRLKILDQGIKSDTDGMSSLRIYVWLILLNAPVLETDTYLALIHRGASPAYSKIRNDTFRTLATDPLFRRRVSEASLIRLLNAVAWKLHDAKEARAESLASAAVKITHTANEHGSPELHSSTPVMKSRARALTLTTEGSDAGASEPGTYVQGMNVLAAPFLYAARSEAEAFVAFHRFITNECPGYVRGAMDGVHKGLALVDKVLAIVDPKLSLYLIGKGMNAELYAFPSVLTLCACTPPLPEVLRLWDFLFAYGAHLNILCIVAQLVILRNSILSSPSPTKILRSFPPLQAEMIKEVTLTLIRKIPDDVYAEIVSHAK</sequence>
<evidence type="ECO:0000256" key="1">
    <source>
        <dbReference type="SAM" id="MobiDB-lite"/>
    </source>
</evidence>